<dbReference type="GO" id="GO:0005615">
    <property type="term" value="C:extracellular space"/>
    <property type="evidence" value="ECO:0007669"/>
    <property type="project" value="TreeGrafter"/>
</dbReference>
<keyword evidence="4" id="KW-1185">Reference proteome</keyword>
<dbReference type="EMBL" id="CACVKT020007264">
    <property type="protein sequence ID" value="CAC5406903.1"/>
    <property type="molecule type" value="Genomic_DNA"/>
</dbReference>
<dbReference type="Proteomes" id="UP000507470">
    <property type="component" value="Unassembled WGS sequence"/>
</dbReference>
<keyword evidence="1" id="KW-1015">Disulfide bond</keyword>
<dbReference type="InterPro" id="IPR014716">
    <property type="entry name" value="Fibrinogen_a/b/g_C_1"/>
</dbReference>
<organism evidence="3 4">
    <name type="scientific">Mytilus coruscus</name>
    <name type="common">Sea mussel</name>
    <dbReference type="NCBI Taxonomy" id="42192"/>
    <lineage>
        <taxon>Eukaryota</taxon>
        <taxon>Metazoa</taxon>
        <taxon>Spiralia</taxon>
        <taxon>Lophotrochozoa</taxon>
        <taxon>Mollusca</taxon>
        <taxon>Bivalvia</taxon>
        <taxon>Autobranchia</taxon>
        <taxon>Pteriomorphia</taxon>
        <taxon>Mytilida</taxon>
        <taxon>Mytiloidea</taxon>
        <taxon>Mytilidae</taxon>
        <taxon>Mytilinae</taxon>
        <taxon>Mytilus</taxon>
    </lineage>
</organism>
<dbReference type="InterPro" id="IPR036056">
    <property type="entry name" value="Fibrinogen-like_C"/>
</dbReference>
<gene>
    <name evidence="3" type="ORF">MCOR_40422</name>
</gene>
<dbReference type="OrthoDB" id="6053454at2759"/>
<name>A0A6J8DE14_MYTCO</name>
<dbReference type="PANTHER" id="PTHR19143">
    <property type="entry name" value="FIBRINOGEN/TENASCIN/ANGIOPOEITIN"/>
    <property type="match status" value="1"/>
</dbReference>
<dbReference type="SMART" id="SM00186">
    <property type="entry name" value="FBG"/>
    <property type="match status" value="1"/>
</dbReference>
<dbReference type="AlphaFoldDB" id="A0A6J8DE14"/>
<evidence type="ECO:0000313" key="3">
    <source>
        <dbReference type="EMBL" id="CAC5406903.1"/>
    </source>
</evidence>
<evidence type="ECO:0000259" key="2">
    <source>
        <dbReference type="PROSITE" id="PS51406"/>
    </source>
</evidence>
<proteinExistence type="predicted"/>
<dbReference type="Pfam" id="PF00147">
    <property type="entry name" value="Fibrinogen_C"/>
    <property type="match status" value="1"/>
</dbReference>
<dbReference type="PROSITE" id="PS00514">
    <property type="entry name" value="FIBRINOGEN_C_1"/>
    <property type="match status" value="1"/>
</dbReference>
<dbReference type="InterPro" id="IPR050373">
    <property type="entry name" value="Fibrinogen_C-term_domain"/>
</dbReference>
<accession>A0A6J8DE14</accession>
<dbReference type="InterPro" id="IPR002181">
    <property type="entry name" value="Fibrinogen_a/b/g_C_dom"/>
</dbReference>
<dbReference type="Gene3D" id="3.90.215.10">
    <property type="entry name" value="Gamma Fibrinogen, chain A, domain 1"/>
    <property type="match status" value="1"/>
</dbReference>
<reference evidence="3 4" key="1">
    <citation type="submission" date="2020-06" db="EMBL/GenBank/DDBJ databases">
        <authorList>
            <person name="Li R."/>
            <person name="Bekaert M."/>
        </authorList>
    </citation>
    <scope>NUCLEOTIDE SEQUENCE [LARGE SCALE GENOMIC DNA]</scope>
    <source>
        <strain evidence="4">wild</strain>
    </source>
</reference>
<protein>
    <recommendedName>
        <fullName evidence="2">Fibrinogen C-terminal domain-containing protein</fullName>
    </recommendedName>
</protein>
<dbReference type="SUPFAM" id="SSF56496">
    <property type="entry name" value="Fibrinogen C-terminal domain-like"/>
    <property type="match status" value="1"/>
</dbReference>
<dbReference type="PROSITE" id="PS51406">
    <property type="entry name" value="FIBRINOGEN_C_2"/>
    <property type="match status" value="1"/>
</dbReference>
<feature type="domain" description="Fibrinogen C-terminal" evidence="2">
    <location>
        <begin position="12"/>
        <end position="235"/>
    </location>
</feature>
<evidence type="ECO:0000313" key="4">
    <source>
        <dbReference type="Proteomes" id="UP000507470"/>
    </source>
</evidence>
<evidence type="ECO:0000256" key="1">
    <source>
        <dbReference type="ARBA" id="ARBA00023157"/>
    </source>
</evidence>
<sequence length="235" mass="26443">MEAEGGQECLSCTAVESANDCNHRIQCDDNELCYMHHYVTESGTSGFDFGCDSQQACSRSFDTIFGRRSEGHHVKCTLCCDDSKICNEDLNCTSTVQTRNDIIHAITADSNHAMMILMTDYNNVTKYGEYLSFHVDNEENAYRLMLGKYTGNAGDSLTLHEGQKFSTYDKDNDVGSGSCAQGSKGAWWYRNCHASNLNGLYLRGQNSQYALGVVWNAWHGFYYSLKTTTMMIRKY</sequence>
<dbReference type="InterPro" id="IPR020837">
    <property type="entry name" value="Fibrinogen_CS"/>
</dbReference>